<evidence type="ECO:0000313" key="2">
    <source>
        <dbReference type="EMBL" id="KXT14798.1"/>
    </source>
</evidence>
<gene>
    <name evidence="2" type="ORF">AC579_9651</name>
</gene>
<dbReference type="EMBL" id="LFZO01000074">
    <property type="protein sequence ID" value="KXT14798.1"/>
    <property type="molecule type" value="Genomic_DNA"/>
</dbReference>
<feature type="compositionally biased region" description="Polar residues" evidence="1">
    <location>
        <begin position="41"/>
        <end position="64"/>
    </location>
</feature>
<reference evidence="2 3" key="1">
    <citation type="submission" date="2015-07" db="EMBL/GenBank/DDBJ databases">
        <title>Comparative genomics of the Sigatoka disease complex on banana suggests a link between parallel evolutionary changes in Pseudocercospora fijiensis and Pseudocercospora eumusae and increased virulence on the banana host.</title>
        <authorList>
            <person name="Chang T.-C."/>
            <person name="Salvucci A."/>
            <person name="Crous P.W."/>
            <person name="Stergiopoulos I."/>
        </authorList>
    </citation>
    <scope>NUCLEOTIDE SEQUENCE [LARGE SCALE GENOMIC DNA]</scope>
    <source>
        <strain evidence="2 3">CBS 116634</strain>
    </source>
</reference>
<dbReference type="AlphaFoldDB" id="A0A139IJ38"/>
<organism evidence="2 3">
    <name type="scientific">Pseudocercospora musae</name>
    <dbReference type="NCBI Taxonomy" id="113226"/>
    <lineage>
        <taxon>Eukaryota</taxon>
        <taxon>Fungi</taxon>
        <taxon>Dikarya</taxon>
        <taxon>Ascomycota</taxon>
        <taxon>Pezizomycotina</taxon>
        <taxon>Dothideomycetes</taxon>
        <taxon>Dothideomycetidae</taxon>
        <taxon>Mycosphaerellales</taxon>
        <taxon>Mycosphaerellaceae</taxon>
        <taxon>Pseudocercospora</taxon>
    </lineage>
</organism>
<feature type="region of interest" description="Disordered" evidence="1">
    <location>
        <begin position="1"/>
        <end position="80"/>
    </location>
</feature>
<feature type="compositionally biased region" description="Low complexity" evidence="1">
    <location>
        <begin position="22"/>
        <end position="38"/>
    </location>
</feature>
<accession>A0A139IJ38</accession>
<name>A0A139IJ38_9PEZI</name>
<comment type="caution">
    <text evidence="2">The sequence shown here is derived from an EMBL/GenBank/DDBJ whole genome shotgun (WGS) entry which is preliminary data.</text>
</comment>
<proteinExistence type="predicted"/>
<evidence type="ECO:0000313" key="3">
    <source>
        <dbReference type="Proteomes" id="UP000073492"/>
    </source>
</evidence>
<dbReference type="OrthoDB" id="3647352at2759"/>
<protein>
    <submittedName>
        <fullName evidence="2">Uncharacterized protein</fullName>
    </submittedName>
</protein>
<sequence length="596" mass="66255">MADQSEDMDRSQAPDGFPSRNDSAISSAESDASSVAEDQLSDSNSDAIAPSENPSADPDQNTIASPGEEGERPTPSLQTLPQELRDEIYSYLLDADAVKYTPDYKSYSHSFGYSDVGSTAHTYRFETALLSINKFFAEDARRYFTSKNVFTIFNFHCPGMRHMLHICDVPVVADHGLDDFDGHTFSVELCWTQGLPPIPTRPSIDDGYDDQWYANPGDDSWIPIYGDRLDEELACLADCHPEDPDGLVLILEQDLPKLWSMLRLAFLLSIHNSPSIITQPGEQLKTYQHQDIRSVAMMNLSENDSLPTQDLLPDRKGKFLRGVKTVTGAGYHLTLHGFNNQEAEEVRSSTAPDFVWLRAWQWDAFDVLNTLKQHIDDLARKDHYGAAEARYNFLASFCDPSIYDTAQSPAKNSRTRHQNVASSEGPECISAAARVGALALDIKMSQAWILMKKNQTYEALIASECLLDDISTPGTCSAILQDSVRHLFLLAKTLEVIARSAQAEHDCATLAPFTLAELRQLSQDDEYDDYVLHDIAMLSSKLERSSEYGTTSAIAILGQSVSWDGILRGLSIFTLPFRPFDSKADHITQRPAGLKS</sequence>
<dbReference type="Proteomes" id="UP000073492">
    <property type="component" value="Unassembled WGS sequence"/>
</dbReference>
<evidence type="ECO:0000256" key="1">
    <source>
        <dbReference type="SAM" id="MobiDB-lite"/>
    </source>
</evidence>
<keyword evidence="3" id="KW-1185">Reference proteome</keyword>